<feature type="region of interest" description="Disordered" evidence="1">
    <location>
        <begin position="368"/>
        <end position="397"/>
    </location>
</feature>
<dbReference type="Proteomes" id="UP000296049">
    <property type="component" value="Unassembled WGS sequence"/>
</dbReference>
<gene>
    <name evidence="2" type="ORF">Anapl_08527</name>
</gene>
<keyword evidence="3" id="KW-1185">Reference proteome</keyword>
<protein>
    <submittedName>
        <fullName evidence="2">Uncharacterized protein</fullName>
    </submittedName>
</protein>
<dbReference type="AlphaFoldDB" id="R0KDA1"/>
<feature type="region of interest" description="Disordered" evidence="1">
    <location>
        <begin position="116"/>
        <end position="141"/>
    </location>
</feature>
<evidence type="ECO:0000313" key="2">
    <source>
        <dbReference type="EMBL" id="EOB07932.1"/>
    </source>
</evidence>
<sequence length="645" mass="70209">MTAAESTELIKQKSLTAKRTLPAEEIESQDSFPCGNLQGTDWAQMKAAIKQSTGACPPTLPPLSSRRAAHQTSPSSFFLSVDVAPQAEPSPERSWTACSQQEKELKLMLHISLEHPTHGPGKHSAHTKQDAAPLEAGGFPEPELRQKQTVPASSCFCYVPVLILILITSLLNFKSVRGVDVGKYNIAMVCSEKTSRDVKVSREPRGSRDEHKDNEMVLTGLLTGTHLHLGAAPAPTAVSAVTDRHRNGVIPAAKSGRLTTFELSDVESGLHPGWQHSSGFTGGTFPFLKGNKTTHYKAVCLNLSSQTPPEGPRNLANPLLQCPSSREGADFTPGGRCWEPQDCRLRIQPRHREETNAEHYNRKPQLLMGAGKRSGNAGKHRGPAAEGQSRAEQREQAMEKPCLPAQLQAGHTTGLTALGHKFTQFTGSNGVEGKRRLWDKEPSFSDLKIMYFTVSNTLGYSLPLPVLRVGSGMLQPEPCLVASQQGLQDRRCEHPCSTKPAASQGSTGAPILPTRNRQRRRSAWEVPLREGGCAARSRCSEEVARLQALTESDTFLPDTRTAAKRKRKSPTQYANGLLQLDENICPGTPPRRRPRLLPQTGSFLQEKHLRVLQHLHKPPAEAGGSLLTPSSGTPVRVHPSIASHG</sequence>
<organism evidence="2 3">
    <name type="scientific">Anas platyrhynchos</name>
    <name type="common">Mallard</name>
    <name type="synonym">Anas boschas</name>
    <dbReference type="NCBI Taxonomy" id="8839"/>
    <lineage>
        <taxon>Eukaryota</taxon>
        <taxon>Metazoa</taxon>
        <taxon>Chordata</taxon>
        <taxon>Craniata</taxon>
        <taxon>Vertebrata</taxon>
        <taxon>Euteleostomi</taxon>
        <taxon>Archelosauria</taxon>
        <taxon>Archosauria</taxon>
        <taxon>Dinosauria</taxon>
        <taxon>Saurischia</taxon>
        <taxon>Theropoda</taxon>
        <taxon>Coelurosauria</taxon>
        <taxon>Aves</taxon>
        <taxon>Neognathae</taxon>
        <taxon>Galloanserae</taxon>
        <taxon>Anseriformes</taxon>
        <taxon>Anatidae</taxon>
        <taxon>Anatinae</taxon>
        <taxon>Anas</taxon>
    </lineage>
</organism>
<evidence type="ECO:0000256" key="1">
    <source>
        <dbReference type="SAM" id="MobiDB-lite"/>
    </source>
</evidence>
<feature type="region of interest" description="Disordered" evidence="1">
    <location>
        <begin position="619"/>
        <end position="645"/>
    </location>
</feature>
<dbReference type="EMBL" id="KB742483">
    <property type="protein sequence ID" value="EOB07932.1"/>
    <property type="molecule type" value="Genomic_DNA"/>
</dbReference>
<accession>R0KDA1</accession>
<name>R0KDA1_ANAPL</name>
<feature type="region of interest" description="Disordered" evidence="1">
    <location>
        <begin position="492"/>
        <end position="523"/>
    </location>
</feature>
<evidence type="ECO:0000313" key="3">
    <source>
        <dbReference type="Proteomes" id="UP000296049"/>
    </source>
</evidence>
<reference evidence="3" key="1">
    <citation type="journal article" date="2013" name="Nat. Genet.">
        <title>The duck genome and transcriptome provide insight into an avian influenza virus reservoir species.</title>
        <authorList>
            <person name="Huang Y."/>
            <person name="Li Y."/>
            <person name="Burt D.W."/>
            <person name="Chen H."/>
            <person name="Zhang Y."/>
            <person name="Qian W."/>
            <person name="Kim H."/>
            <person name="Gan S."/>
            <person name="Zhao Y."/>
            <person name="Li J."/>
            <person name="Yi K."/>
            <person name="Feng H."/>
            <person name="Zhu P."/>
            <person name="Li B."/>
            <person name="Liu Q."/>
            <person name="Fairley S."/>
            <person name="Magor K.E."/>
            <person name="Du Z."/>
            <person name="Hu X."/>
            <person name="Goodman L."/>
            <person name="Tafer H."/>
            <person name="Vignal A."/>
            <person name="Lee T."/>
            <person name="Kim K.W."/>
            <person name="Sheng Z."/>
            <person name="An Y."/>
            <person name="Searle S."/>
            <person name="Herrero J."/>
            <person name="Groenen M.A."/>
            <person name="Crooijmans R.P."/>
            <person name="Faraut T."/>
            <person name="Cai Q."/>
            <person name="Webster R.G."/>
            <person name="Aldridge J.R."/>
            <person name="Warren W.C."/>
            <person name="Bartschat S."/>
            <person name="Kehr S."/>
            <person name="Marz M."/>
            <person name="Stadler P.F."/>
            <person name="Smith J."/>
            <person name="Kraus R.H."/>
            <person name="Zhao Y."/>
            <person name="Ren L."/>
            <person name="Fei J."/>
            <person name="Morisson M."/>
            <person name="Kaiser P."/>
            <person name="Griffin D.K."/>
            <person name="Rao M."/>
            <person name="Pitel F."/>
            <person name="Wang J."/>
            <person name="Li N."/>
        </authorList>
    </citation>
    <scope>NUCLEOTIDE SEQUENCE [LARGE SCALE GENOMIC DNA]</scope>
</reference>
<proteinExistence type="predicted"/>